<keyword evidence="2" id="KW-1185">Reference proteome</keyword>
<dbReference type="AlphaFoldDB" id="A0A0R3QRE5"/>
<protein>
    <submittedName>
        <fullName evidence="3">Ribosomal protein L32</fullName>
    </submittedName>
</protein>
<evidence type="ECO:0000313" key="3">
    <source>
        <dbReference type="WBParaSite" id="BTMF_0001028901-mRNA-1"/>
    </source>
</evidence>
<name>A0A0R3QRE5_9BILA</name>
<evidence type="ECO:0000313" key="2">
    <source>
        <dbReference type="Proteomes" id="UP000280834"/>
    </source>
</evidence>
<dbReference type="Proteomes" id="UP000280834">
    <property type="component" value="Unassembled WGS sequence"/>
</dbReference>
<dbReference type="STRING" id="42155.A0A0R3QRE5"/>
<reference evidence="1 2" key="2">
    <citation type="submission" date="2018-11" db="EMBL/GenBank/DDBJ databases">
        <authorList>
            <consortium name="Pathogen Informatics"/>
        </authorList>
    </citation>
    <scope>NUCLEOTIDE SEQUENCE [LARGE SCALE GENOMIC DNA]</scope>
</reference>
<reference evidence="3" key="1">
    <citation type="submission" date="2017-02" db="UniProtKB">
        <authorList>
            <consortium name="WormBaseParasite"/>
        </authorList>
    </citation>
    <scope>IDENTIFICATION</scope>
</reference>
<proteinExistence type="predicted"/>
<organism evidence="3">
    <name type="scientific">Brugia timori</name>
    <dbReference type="NCBI Taxonomy" id="42155"/>
    <lineage>
        <taxon>Eukaryota</taxon>
        <taxon>Metazoa</taxon>
        <taxon>Ecdysozoa</taxon>
        <taxon>Nematoda</taxon>
        <taxon>Chromadorea</taxon>
        <taxon>Rhabditida</taxon>
        <taxon>Spirurina</taxon>
        <taxon>Spiruromorpha</taxon>
        <taxon>Filarioidea</taxon>
        <taxon>Onchocercidae</taxon>
        <taxon>Brugia</taxon>
    </lineage>
</organism>
<sequence length="54" mass="6205">FKQDLKLLKRSVSNAIFRPSSSTKTNGFVVVKGKNMTDIRKSRFGNFFHRSSKI</sequence>
<accession>A0A0R3QRE5</accession>
<evidence type="ECO:0000313" key="1">
    <source>
        <dbReference type="EMBL" id="VDO27800.1"/>
    </source>
</evidence>
<gene>
    <name evidence="1" type="ORF">BTMF_LOCUS8333</name>
</gene>
<dbReference type="EMBL" id="UZAG01016352">
    <property type="protein sequence ID" value="VDO27800.1"/>
    <property type="molecule type" value="Genomic_DNA"/>
</dbReference>
<dbReference type="WBParaSite" id="BTMF_0001028901-mRNA-1">
    <property type="protein sequence ID" value="BTMF_0001028901-mRNA-1"/>
    <property type="gene ID" value="BTMF_0001028901"/>
</dbReference>